<evidence type="ECO:0000313" key="2">
    <source>
        <dbReference type="EMBL" id="MEF2965812.1"/>
    </source>
</evidence>
<feature type="domain" description="Phosphoribulokinase/uridine kinase" evidence="1">
    <location>
        <begin position="5"/>
        <end position="144"/>
    </location>
</feature>
<dbReference type="RefSeq" id="WP_331846042.1">
    <property type="nucleotide sequence ID" value="NZ_JAZHPZ010000003.1"/>
</dbReference>
<sequence length="215" mass="24543">MKPTVIAVSGYSGSGKSTVVTQLSRKLKCAALYFDDYASRKDFPEDLNAWLREGGDPNVIKTPLLQHHLMQLLNGEPVELRKGNGWAEEYGIAHDKSKAEMIMPSSFIIVEEPFGKERKEIMNFVDFVVYLDVEPEVALARRVHNLIHCLRNDPEALIGFLDHFLFDYMYRGVKEMYREVGNKVKANADLIVHANESIDEIVVNISDFIENQRQL</sequence>
<evidence type="ECO:0000259" key="1">
    <source>
        <dbReference type="Pfam" id="PF00485"/>
    </source>
</evidence>
<protein>
    <recommendedName>
        <fullName evidence="1">Phosphoribulokinase/uridine kinase domain-containing protein</fullName>
    </recommendedName>
</protein>
<dbReference type="Proteomes" id="UP001306950">
    <property type="component" value="Unassembled WGS sequence"/>
</dbReference>
<reference evidence="2 3" key="1">
    <citation type="submission" date="2024-02" db="EMBL/GenBank/DDBJ databases">
        <title>A nitrogen-fixing paenibacillus bacterium.</title>
        <authorList>
            <person name="Zhang W.L."/>
            <person name="Chen S.F."/>
        </authorList>
    </citation>
    <scope>NUCLEOTIDE SEQUENCE [LARGE SCALE GENOMIC DNA]</scope>
    <source>
        <strain evidence="2 3">M1</strain>
    </source>
</reference>
<proteinExistence type="predicted"/>
<gene>
    <name evidence="2" type="ORF">V3851_08225</name>
</gene>
<dbReference type="Pfam" id="PF00485">
    <property type="entry name" value="PRK"/>
    <property type="match status" value="1"/>
</dbReference>
<dbReference type="InterPro" id="IPR027417">
    <property type="entry name" value="P-loop_NTPase"/>
</dbReference>
<dbReference type="InterPro" id="IPR006083">
    <property type="entry name" value="PRK/URK"/>
</dbReference>
<dbReference type="Gene3D" id="3.40.50.300">
    <property type="entry name" value="P-loop containing nucleotide triphosphate hydrolases"/>
    <property type="match status" value="1"/>
</dbReference>
<dbReference type="SUPFAM" id="SSF52540">
    <property type="entry name" value="P-loop containing nucleoside triphosphate hydrolases"/>
    <property type="match status" value="1"/>
</dbReference>
<keyword evidence="3" id="KW-1185">Reference proteome</keyword>
<accession>A0ABU7VPX9</accession>
<dbReference type="EMBL" id="JAZHPZ010000003">
    <property type="protein sequence ID" value="MEF2965812.1"/>
    <property type="molecule type" value="Genomic_DNA"/>
</dbReference>
<name>A0ABU7VPX9_9BACL</name>
<comment type="caution">
    <text evidence="2">The sequence shown here is derived from an EMBL/GenBank/DDBJ whole genome shotgun (WGS) entry which is preliminary data.</text>
</comment>
<evidence type="ECO:0000313" key="3">
    <source>
        <dbReference type="Proteomes" id="UP001306950"/>
    </source>
</evidence>
<organism evidence="2 3">
    <name type="scientific">Paenibacillus haidiansis</name>
    <dbReference type="NCBI Taxonomy" id="1574488"/>
    <lineage>
        <taxon>Bacteria</taxon>
        <taxon>Bacillati</taxon>
        <taxon>Bacillota</taxon>
        <taxon>Bacilli</taxon>
        <taxon>Bacillales</taxon>
        <taxon>Paenibacillaceae</taxon>
        <taxon>Paenibacillus</taxon>
    </lineage>
</organism>